<feature type="domain" description="CARD" evidence="1">
    <location>
        <begin position="1"/>
        <end position="66"/>
    </location>
</feature>
<evidence type="ECO:0000313" key="2">
    <source>
        <dbReference type="Ensembl" id="ENSKMAP00000006207.1"/>
    </source>
</evidence>
<name>A0A3Q3EX44_KRYMA</name>
<dbReference type="SMART" id="SM00114">
    <property type="entry name" value="CARD"/>
    <property type="match status" value="1"/>
</dbReference>
<dbReference type="GeneTree" id="ENSGT01150000290015"/>
<evidence type="ECO:0000259" key="1">
    <source>
        <dbReference type="PROSITE" id="PS50209"/>
    </source>
</evidence>
<sequence>MDELQRIRPEFVERMSPEMLNQLLDGLEADGVFNSLEKEAILERNQTTADKARNLIDDVKKKGEKACIKMIEQFHIGYTKRATRENPDSA</sequence>
<dbReference type="Proteomes" id="UP000264800">
    <property type="component" value="Unplaced"/>
</dbReference>
<dbReference type="STRING" id="37003.ENSKMAP00000006207"/>
<organism evidence="2 3">
    <name type="scientific">Kryptolebias marmoratus</name>
    <name type="common">Mangrove killifish</name>
    <name type="synonym">Rivulus marmoratus</name>
    <dbReference type="NCBI Taxonomy" id="37003"/>
    <lineage>
        <taxon>Eukaryota</taxon>
        <taxon>Metazoa</taxon>
        <taxon>Chordata</taxon>
        <taxon>Craniata</taxon>
        <taxon>Vertebrata</taxon>
        <taxon>Euteleostomi</taxon>
        <taxon>Actinopterygii</taxon>
        <taxon>Neopterygii</taxon>
        <taxon>Teleostei</taxon>
        <taxon>Neoteleostei</taxon>
        <taxon>Acanthomorphata</taxon>
        <taxon>Ovalentaria</taxon>
        <taxon>Atherinomorphae</taxon>
        <taxon>Cyprinodontiformes</taxon>
        <taxon>Rivulidae</taxon>
        <taxon>Kryptolebias</taxon>
    </lineage>
</organism>
<accession>A0A3Q3EX44</accession>
<dbReference type="InterPro" id="IPR001315">
    <property type="entry name" value="CARD"/>
</dbReference>
<evidence type="ECO:0000313" key="3">
    <source>
        <dbReference type="Proteomes" id="UP000264800"/>
    </source>
</evidence>
<dbReference type="InterPro" id="IPR011029">
    <property type="entry name" value="DEATH-like_dom_sf"/>
</dbReference>
<dbReference type="SUPFAM" id="SSF47986">
    <property type="entry name" value="DEATH domain"/>
    <property type="match status" value="1"/>
</dbReference>
<dbReference type="AlphaFoldDB" id="A0A3Q3EX44"/>
<dbReference type="Pfam" id="PF00619">
    <property type="entry name" value="CARD"/>
    <property type="match status" value="1"/>
</dbReference>
<dbReference type="GO" id="GO:0042981">
    <property type="term" value="P:regulation of apoptotic process"/>
    <property type="evidence" value="ECO:0007669"/>
    <property type="project" value="InterPro"/>
</dbReference>
<reference evidence="2" key="2">
    <citation type="submission" date="2025-09" db="UniProtKB">
        <authorList>
            <consortium name="Ensembl"/>
        </authorList>
    </citation>
    <scope>IDENTIFICATION</scope>
</reference>
<dbReference type="PROSITE" id="PS50209">
    <property type="entry name" value="CARD"/>
    <property type="match status" value="1"/>
</dbReference>
<protein>
    <recommendedName>
        <fullName evidence="1">CARD domain-containing protein</fullName>
    </recommendedName>
</protein>
<dbReference type="Gene3D" id="1.10.533.10">
    <property type="entry name" value="Death Domain, Fas"/>
    <property type="match status" value="1"/>
</dbReference>
<keyword evidence="3" id="KW-1185">Reference proteome</keyword>
<reference evidence="2" key="1">
    <citation type="submission" date="2025-08" db="UniProtKB">
        <authorList>
            <consortium name="Ensembl"/>
        </authorList>
    </citation>
    <scope>IDENTIFICATION</scope>
</reference>
<dbReference type="Ensembl" id="ENSKMAT00000006315.1">
    <property type="protein sequence ID" value="ENSKMAP00000006207.1"/>
    <property type="gene ID" value="ENSKMAG00000004718.1"/>
</dbReference>
<proteinExistence type="predicted"/>
<dbReference type="OMA" id="IFISHIC"/>